<dbReference type="OrthoDB" id="289107at2"/>
<evidence type="ECO:0000313" key="3">
    <source>
        <dbReference type="EMBL" id="QDT22072.1"/>
    </source>
</evidence>
<protein>
    <submittedName>
        <fullName evidence="3">Uncharacterized protein</fullName>
    </submittedName>
</protein>
<reference evidence="3 4" key="1">
    <citation type="submission" date="2019-02" db="EMBL/GenBank/DDBJ databases">
        <title>Deep-cultivation of Planctomycetes and their phenomic and genomic characterization uncovers novel biology.</title>
        <authorList>
            <person name="Wiegand S."/>
            <person name="Jogler M."/>
            <person name="Boedeker C."/>
            <person name="Pinto D."/>
            <person name="Vollmers J."/>
            <person name="Rivas-Marin E."/>
            <person name="Kohn T."/>
            <person name="Peeters S.H."/>
            <person name="Heuer A."/>
            <person name="Rast P."/>
            <person name="Oberbeckmann S."/>
            <person name="Bunk B."/>
            <person name="Jeske O."/>
            <person name="Meyerdierks A."/>
            <person name="Storesund J.E."/>
            <person name="Kallscheuer N."/>
            <person name="Luecker S."/>
            <person name="Lage O.M."/>
            <person name="Pohl T."/>
            <person name="Merkel B.J."/>
            <person name="Hornburger P."/>
            <person name="Mueller R.-W."/>
            <person name="Bruemmer F."/>
            <person name="Labrenz M."/>
            <person name="Spormann A.M."/>
            <person name="Op den Camp H."/>
            <person name="Overmann J."/>
            <person name="Amann R."/>
            <person name="Jetten M.S.M."/>
            <person name="Mascher T."/>
            <person name="Medema M.H."/>
            <person name="Devos D.P."/>
            <person name="Kaster A.-K."/>
            <person name="Ovreas L."/>
            <person name="Rohde M."/>
            <person name="Galperin M.Y."/>
            <person name="Jogler C."/>
        </authorList>
    </citation>
    <scope>NUCLEOTIDE SEQUENCE [LARGE SCALE GENOMIC DNA]</scope>
    <source>
        <strain evidence="3 4">HG66A1</strain>
    </source>
</reference>
<feature type="chain" id="PRO_5022013383" evidence="2">
    <location>
        <begin position="29"/>
        <end position="361"/>
    </location>
</feature>
<name>A0A517PRS6_9PLAN</name>
<accession>A0A517PRS6</accession>
<keyword evidence="4" id="KW-1185">Reference proteome</keyword>
<feature type="coiled-coil region" evidence="1">
    <location>
        <begin position="69"/>
        <end position="110"/>
    </location>
</feature>
<evidence type="ECO:0000256" key="2">
    <source>
        <dbReference type="SAM" id="SignalP"/>
    </source>
</evidence>
<dbReference type="AlphaFoldDB" id="A0A517PRS6"/>
<dbReference type="EMBL" id="CP036266">
    <property type="protein sequence ID" value="QDT22072.1"/>
    <property type="molecule type" value="Genomic_DNA"/>
</dbReference>
<evidence type="ECO:0000256" key="1">
    <source>
        <dbReference type="SAM" id="Coils"/>
    </source>
</evidence>
<evidence type="ECO:0000313" key="4">
    <source>
        <dbReference type="Proteomes" id="UP000320421"/>
    </source>
</evidence>
<keyword evidence="2" id="KW-0732">Signal</keyword>
<proteinExistence type="predicted"/>
<dbReference type="Proteomes" id="UP000320421">
    <property type="component" value="Chromosome"/>
</dbReference>
<gene>
    <name evidence="3" type="ORF">HG66A1_38780</name>
</gene>
<keyword evidence="1" id="KW-0175">Coiled coil</keyword>
<organism evidence="3 4">
    <name type="scientific">Gimesia chilikensis</name>
    <dbReference type="NCBI Taxonomy" id="2605989"/>
    <lineage>
        <taxon>Bacteria</taxon>
        <taxon>Pseudomonadati</taxon>
        <taxon>Planctomycetota</taxon>
        <taxon>Planctomycetia</taxon>
        <taxon>Planctomycetales</taxon>
        <taxon>Planctomycetaceae</taxon>
        <taxon>Gimesia</taxon>
    </lineage>
</organism>
<feature type="signal peptide" evidence="2">
    <location>
        <begin position="1"/>
        <end position="28"/>
    </location>
</feature>
<dbReference type="RefSeq" id="WP_145187358.1">
    <property type="nucleotide sequence ID" value="NZ_CP036266.1"/>
</dbReference>
<sequence precursor="true">MTTPVLSLSVRSLLLMLFVFSGSITVNAQSEQRPDPFDREVPLELRGVTQALQQNNFDQALELLADLRKDALKTRNRRLQAEIVTSMKEVNRLKREFIKVKNEYESLLKSQDPAAARVIGNFYCLEKCDWKAGLKLLLKSDSPALRKTAAFDLQLPATPESQVRLADAWWQVAEEEKGQVRKAYLLRGRYWYLQARPHIPAAERVDRDKKLALIPLEADQIVIWNQHNAHYSDRGTEACVVTLLLQGKPVWRKAIRIPWEKDSPAFQTLNPPGVRFDQIRVDVTQYRGNGGGLGEIEVFDNKINVARNCSVVASEYWEQNPKHHPTNLTNGDNSGATGFWLLNNQKTGWALVDLINYLPFQ</sequence>